<dbReference type="Proteomes" id="UP000294887">
    <property type="component" value="Unassembled WGS sequence"/>
</dbReference>
<name>A0A4R1F727_9GAMM</name>
<keyword evidence="1" id="KW-0732">Signal</keyword>
<dbReference type="AlphaFoldDB" id="A0A4R1F727"/>
<dbReference type="SUPFAM" id="SSF47090">
    <property type="entry name" value="PGBD-like"/>
    <property type="match status" value="1"/>
</dbReference>
<feature type="domain" description="Peptidoglycan binding-like" evidence="2">
    <location>
        <begin position="418"/>
        <end position="467"/>
    </location>
</feature>
<protein>
    <submittedName>
        <fullName evidence="3">Putative peptidoglycan binding protein</fullName>
    </submittedName>
</protein>
<dbReference type="Gene3D" id="1.10.101.10">
    <property type="entry name" value="PGBD-like superfamily/PGBD"/>
    <property type="match status" value="1"/>
</dbReference>
<dbReference type="Pfam" id="PF01471">
    <property type="entry name" value="PG_binding_1"/>
    <property type="match status" value="1"/>
</dbReference>
<feature type="chain" id="PRO_5020899444" evidence="1">
    <location>
        <begin position="24"/>
        <end position="470"/>
    </location>
</feature>
<keyword evidence="4" id="KW-1185">Reference proteome</keyword>
<dbReference type="EMBL" id="SMFQ01000002">
    <property type="protein sequence ID" value="TCJ88432.1"/>
    <property type="molecule type" value="Genomic_DNA"/>
</dbReference>
<evidence type="ECO:0000256" key="1">
    <source>
        <dbReference type="SAM" id="SignalP"/>
    </source>
</evidence>
<sequence>MFTKTFASAAVLALLLPATQTMAASHSEEEKDRIDATDTLPDAKPGECYAKVIVPAEYETKTEQVLIKPESEKVEVKPAVFDEAEKSIIAKEGFTKVKVIPAKFREEFEEVEVAKASTEWVTSLGKKGIPASPALLAAAKTNSIDISSAAIGECFKEYYVPAKYEKTEKEVLVKEESEEIKVAAAQFEETEETVVVKQASKKKVYKPAEYETIEEKIEIEPAKAVWKKGDGPITKIDNSTGEIMCLIQVPAKYKIIKKTVLKTPSTIDLVEVPEEAKGVKVSKLVSDATIDKVKIPAEYKKITLTNKVSDASFTWRGAAVDGEGTYTGNQICLKEIPAQFTKVKKLVIDTPAAIEEEKVEPVAKLIKVSNVATEAEEIRTTIPAEYNTVEKRAKVSSERLEWRRVLCKTNMGPDINKRIQQALKDAGVYTGAVDGNVGRGTMSAVERFQKDNGLATGGLTIDTLEKLGVM</sequence>
<dbReference type="OrthoDB" id="7622008at2"/>
<evidence type="ECO:0000313" key="3">
    <source>
        <dbReference type="EMBL" id="TCJ88432.1"/>
    </source>
</evidence>
<accession>A0A4R1F727</accession>
<evidence type="ECO:0000259" key="2">
    <source>
        <dbReference type="Pfam" id="PF01471"/>
    </source>
</evidence>
<evidence type="ECO:0000313" key="4">
    <source>
        <dbReference type="Proteomes" id="UP000294887"/>
    </source>
</evidence>
<organism evidence="3 4">
    <name type="scientific">Cocleimonas flava</name>
    <dbReference type="NCBI Taxonomy" id="634765"/>
    <lineage>
        <taxon>Bacteria</taxon>
        <taxon>Pseudomonadati</taxon>
        <taxon>Pseudomonadota</taxon>
        <taxon>Gammaproteobacteria</taxon>
        <taxon>Thiotrichales</taxon>
        <taxon>Thiotrichaceae</taxon>
        <taxon>Cocleimonas</taxon>
    </lineage>
</organism>
<proteinExistence type="predicted"/>
<dbReference type="InterPro" id="IPR002477">
    <property type="entry name" value="Peptidoglycan-bd-like"/>
</dbReference>
<feature type="signal peptide" evidence="1">
    <location>
        <begin position="1"/>
        <end position="23"/>
    </location>
</feature>
<dbReference type="RefSeq" id="WP_131904128.1">
    <property type="nucleotide sequence ID" value="NZ_BAAAFU010000008.1"/>
</dbReference>
<gene>
    <name evidence="3" type="ORF">EV695_0286</name>
</gene>
<comment type="caution">
    <text evidence="3">The sequence shown here is derived from an EMBL/GenBank/DDBJ whole genome shotgun (WGS) entry which is preliminary data.</text>
</comment>
<dbReference type="InterPro" id="IPR036366">
    <property type="entry name" value="PGBDSf"/>
</dbReference>
<reference evidence="3 4" key="1">
    <citation type="submission" date="2019-03" db="EMBL/GenBank/DDBJ databases">
        <title>Genomic Encyclopedia of Type Strains, Phase IV (KMG-IV): sequencing the most valuable type-strain genomes for metagenomic binning, comparative biology and taxonomic classification.</title>
        <authorList>
            <person name="Goeker M."/>
        </authorList>
    </citation>
    <scope>NUCLEOTIDE SEQUENCE [LARGE SCALE GENOMIC DNA]</scope>
    <source>
        <strain evidence="3 4">DSM 24830</strain>
    </source>
</reference>
<dbReference type="InterPro" id="IPR036365">
    <property type="entry name" value="PGBD-like_sf"/>
</dbReference>